<feature type="compositionally biased region" description="Polar residues" evidence="1">
    <location>
        <begin position="1156"/>
        <end position="1170"/>
    </location>
</feature>
<evidence type="ECO:0000256" key="1">
    <source>
        <dbReference type="SAM" id="MobiDB-lite"/>
    </source>
</evidence>
<proteinExistence type="predicted"/>
<feature type="region of interest" description="Disordered" evidence="1">
    <location>
        <begin position="1419"/>
        <end position="1440"/>
    </location>
</feature>
<feature type="compositionally biased region" description="Polar residues" evidence="1">
    <location>
        <begin position="44"/>
        <end position="60"/>
    </location>
</feature>
<dbReference type="OMA" id="HEPEWIS"/>
<name>A0A087TMM3_STEMI</name>
<protein>
    <submittedName>
        <fullName evidence="2">Uncharacterized protein</fullName>
    </submittedName>
</protein>
<gene>
    <name evidence="2" type="ORF">X975_17105</name>
</gene>
<accession>A0A087TMM3</accession>
<feature type="region of interest" description="Disordered" evidence="1">
    <location>
        <begin position="1280"/>
        <end position="1402"/>
    </location>
</feature>
<sequence>MMDLVVCEAPLDNSFQKERLELVNKGSLGRRRKPSRANIKLILSPSQNGQHQPAASTPVSASKKAHVNGDIGKKSCPQHKCKTISSAQLKSTESSLPRTSAELKPVSEGQQFSIQANIKLKKSDLGRSAVLIQTWERRTATDFFTKHQQVPKTTPRNFASNRSQNKGNLENTSAMPDSYICSKYKGSLQNGESLQMGGLVSSVRDANLDETMLYHRLTENSPRYVREHVKFGSERKVLEPEPEWISLSRKLCAKFVEGHIENHSADSYDYEESNGVTPKCSPSTNGMKQVKSPPSKPAQTFQPQQFREEKKVVIEASLLEKPNEEPPWIPLSRKLRTKFIEEHIEYPIPACVEAVRNADIVEPNGDIRIIEKIGRPKSKKSRIKKEPQPEWISLSKKLRAKFIESHIDDPDTIALDNQLNASDPEETSSESLSDISQEIPDEREQELNSTVEYGGIKSQIQNEIIRSIPTSESKIQSIDQNSVFFPEKECCWEYQEMEFDQESSSGTFQEAEYIDEAMSKTGKLPQQEIKIMSDSSAAEMANHFASEEKEIARRITFADFEKSQSYQNTQCYNNDVNFATRFDQRAEPPSKLITVKIVSRPERKLHEEETKAAANEYSAKSDINGSFFNLSTWEEAHYKSDEESSEANPSAFSDTSRKELRSKSVDNLCDSMQDTYFENECNVIKSADELCLKFKKSTALTGKPFFGSENVLNKIDSKDFHKNGLSDFKNHGNFKDISENSSNTILRNENCCNKEDKNVHRIEIQSSHSSECIASSEDRRSNTVNLSNSGAKNHKTVKKEPFKCNGVIPNSVCNNVSSSCQTPENPKFIRKEDSQFSNSSSDIMSISHSKQVVYKNEYANISVQLAEHPHNTETPFGQHSRNLSNDLKAPASVFEDKSSKAANGNTSNDNHQQKKNSLSKTGEFRFPNNDIPCTSQIQDDDLNERIKSKTAGNVQMICKSKSLCDISENRRVIDLEDAVSSKSNDTCKLDFEDKPFLIVEAKNTPAIDFQHFEFESEVPLCAKLVSKHNNKHSVKSTRSVSSSSNMNESVCSGSSHVYEDMFKETTSCPSDSETSSWTVMKNNTYYVNGRSSSLNDLDLSDSCSLSVKCDYASSCSGQSTLQSRHSSCGSSSFYVNLKDYDSHMLEPSTGRKKNGKVSTNGHTHITTKSNPPTPESLRHLFTSPLHSIHTPPIISSRLANRLPPETQSHYYSTTAATSSAFKHGFDLAPQKPKKSERSSSIKIKDIAHGIILTFRRFQNHSKSSHLSQMQYVDVSHLAENGSRTNNSVQPGKMKSKKDQKEISKVQEKGRNRWGLSSSENGKTDSDSGCNLSSKDLQSSKPRRSSSDLTGSKSNLDLINRDIITERKKNKNNKKSSNNREKGKKSRSKSLDPRAVPTVSRKVQQMADGTLCLVTTVSGDTALPGVYSDSPDTSSELSSHR</sequence>
<feature type="region of interest" description="Disordered" evidence="1">
    <location>
        <begin position="268"/>
        <end position="306"/>
    </location>
</feature>
<feature type="compositionally biased region" description="Low complexity" evidence="1">
    <location>
        <begin position="1427"/>
        <end position="1440"/>
    </location>
</feature>
<evidence type="ECO:0000313" key="3">
    <source>
        <dbReference type="Proteomes" id="UP000054359"/>
    </source>
</evidence>
<evidence type="ECO:0000313" key="2">
    <source>
        <dbReference type="EMBL" id="KFM66362.1"/>
    </source>
</evidence>
<feature type="region of interest" description="Disordered" evidence="1">
    <location>
        <begin position="413"/>
        <end position="445"/>
    </location>
</feature>
<feature type="compositionally biased region" description="Polar residues" evidence="1">
    <location>
        <begin position="900"/>
        <end position="920"/>
    </location>
</feature>
<feature type="region of interest" description="Disordered" evidence="1">
    <location>
        <begin position="1145"/>
        <end position="1175"/>
    </location>
</feature>
<dbReference type="EMBL" id="KK115914">
    <property type="protein sequence ID" value="KFM66362.1"/>
    <property type="molecule type" value="Genomic_DNA"/>
</dbReference>
<feature type="compositionally biased region" description="Polar residues" evidence="1">
    <location>
        <begin position="274"/>
        <end position="287"/>
    </location>
</feature>
<dbReference type="Proteomes" id="UP000054359">
    <property type="component" value="Unassembled WGS sequence"/>
</dbReference>
<keyword evidence="3" id="KW-1185">Reference proteome</keyword>
<feature type="compositionally biased region" description="Basic and acidic residues" evidence="1">
    <location>
        <begin position="1296"/>
        <end position="1310"/>
    </location>
</feature>
<feature type="compositionally biased region" description="Polar residues" evidence="1">
    <location>
        <begin position="1314"/>
        <end position="1339"/>
    </location>
</feature>
<organism evidence="2 3">
    <name type="scientific">Stegodyphus mimosarum</name>
    <name type="common">African social velvet spider</name>
    <dbReference type="NCBI Taxonomy" id="407821"/>
    <lineage>
        <taxon>Eukaryota</taxon>
        <taxon>Metazoa</taxon>
        <taxon>Ecdysozoa</taxon>
        <taxon>Arthropoda</taxon>
        <taxon>Chelicerata</taxon>
        <taxon>Arachnida</taxon>
        <taxon>Araneae</taxon>
        <taxon>Araneomorphae</taxon>
        <taxon>Entelegynae</taxon>
        <taxon>Eresoidea</taxon>
        <taxon>Eresidae</taxon>
        <taxon>Stegodyphus</taxon>
    </lineage>
</organism>
<feature type="compositionally biased region" description="Polar residues" evidence="1">
    <location>
        <begin position="1346"/>
        <end position="1356"/>
    </location>
</feature>
<reference evidence="2 3" key="1">
    <citation type="submission" date="2013-11" db="EMBL/GenBank/DDBJ databases">
        <title>Genome sequencing of Stegodyphus mimosarum.</title>
        <authorList>
            <person name="Bechsgaard J."/>
        </authorList>
    </citation>
    <scope>NUCLEOTIDE SEQUENCE [LARGE SCALE GENOMIC DNA]</scope>
</reference>
<feature type="region of interest" description="Disordered" evidence="1">
    <location>
        <begin position="898"/>
        <end position="929"/>
    </location>
</feature>
<feature type="non-terminal residue" evidence="2">
    <location>
        <position position="1440"/>
    </location>
</feature>
<feature type="region of interest" description="Disordered" evidence="1">
    <location>
        <begin position="43"/>
        <end position="62"/>
    </location>
</feature>
<dbReference type="OrthoDB" id="6430859at2759"/>
<feature type="region of interest" description="Disordered" evidence="1">
    <location>
        <begin position="146"/>
        <end position="172"/>
    </location>
</feature>